<accession>A0AAV4N5B9</accession>
<keyword evidence="2" id="KW-1185">Reference proteome</keyword>
<organism evidence="1 2">
    <name type="scientific">Caerostris darwini</name>
    <dbReference type="NCBI Taxonomy" id="1538125"/>
    <lineage>
        <taxon>Eukaryota</taxon>
        <taxon>Metazoa</taxon>
        <taxon>Ecdysozoa</taxon>
        <taxon>Arthropoda</taxon>
        <taxon>Chelicerata</taxon>
        <taxon>Arachnida</taxon>
        <taxon>Araneae</taxon>
        <taxon>Araneomorphae</taxon>
        <taxon>Entelegynae</taxon>
        <taxon>Araneoidea</taxon>
        <taxon>Araneidae</taxon>
        <taxon>Caerostris</taxon>
    </lineage>
</organism>
<proteinExistence type="predicted"/>
<comment type="caution">
    <text evidence="1">The sequence shown here is derived from an EMBL/GenBank/DDBJ whole genome shotgun (WGS) entry which is preliminary data.</text>
</comment>
<evidence type="ECO:0000313" key="2">
    <source>
        <dbReference type="Proteomes" id="UP001054837"/>
    </source>
</evidence>
<sequence length="90" mass="9615">MNQEVLDEWGVEEDCPRNGPTNGWFNIVAWIHGFLLCVAVSIQRGGCCLPGVGSFPAISLIECSNCVVNIFGCVLGDAGAFLIEALDSRV</sequence>
<protein>
    <recommendedName>
        <fullName evidence="3">Transmembrane protein</fullName>
    </recommendedName>
</protein>
<evidence type="ECO:0000313" key="1">
    <source>
        <dbReference type="EMBL" id="GIX79470.1"/>
    </source>
</evidence>
<name>A0AAV4N5B9_9ARAC</name>
<evidence type="ECO:0008006" key="3">
    <source>
        <dbReference type="Google" id="ProtNLM"/>
    </source>
</evidence>
<dbReference type="EMBL" id="BPLQ01001181">
    <property type="protein sequence ID" value="GIX79470.1"/>
    <property type="molecule type" value="Genomic_DNA"/>
</dbReference>
<dbReference type="AlphaFoldDB" id="A0AAV4N5B9"/>
<dbReference type="Proteomes" id="UP001054837">
    <property type="component" value="Unassembled WGS sequence"/>
</dbReference>
<reference evidence="1 2" key="1">
    <citation type="submission" date="2021-06" db="EMBL/GenBank/DDBJ databases">
        <title>Caerostris darwini draft genome.</title>
        <authorList>
            <person name="Kono N."/>
            <person name="Arakawa K."/>
        </authorList>
    </citation>
    <scope>NUCLEOTIDE SEQUENCE [LARGE SCALE GENOMIC DNA]</scope>
</reference>
<gene>
    <name evidence="1" type="ORF">CDAR_38351</name>
</gene>